<dbReference type="SUPFAM" id="SSF51366">
    <property type="entry name" value="Ribulose-phoshate binding barrel"/>
    <property type="match status" value="1"/>
</dbReference>
<feature type="binding site" evidence="9 11">
    <location>
        <position position="211"/>
    </location>
    <ligand>
        <name>substrate</name>
    </ligand>
</feature>
<feature type="active site" description="For OMPdecase activity" evidence="10">
    <location>
        <position position="78"/>
    </location>
</feature>
<evidence type="ECO:0000256" key="11">
    <source>
        <dbReference type="PIRSR" id="PIRSR614732-2"/>
    </source>
</evidence>
<evidence type="ECO:0000256" key="7">
    <source>
        <dbReference type="ARBA" id="ARBA00049157"/>
    </source>
</evidence>
<feature type="binding site" evidence="9">
    <location>
        <begin position="78"/>
        <end position="87"/>
    </location>
    <ligand>
        <name>substrate</name>
    </ligand>
</feature>
<dbReference type="FunFam" id="3.20.20.70:FF:000015">
    <property type="entry name" value="Orotidine 5'-phosphate decarboxylase"/>
    <property type="match status" value="1"/>
</dbReference>
<evidence type="ECO:0000256" key="5">
    <source>
        <dbReference type="ARBA" id="ARBA00022975"/>
    </source>
</evidence>
<dbReference type="STRING" id="500633.CLOHIR_02208"/>
<gene>
    <name evidence="9 14" type="primary">pyrF</name>
    <name evidence="14" type="ORF">CLOHIR_02208</name>
</gene>
<dbReference type="EC" id="4.1.1.23" evidence="9"/>
<dbReference type="HOGENOM" id="CLU_067069_0_0_9"/>
<organism evidence="14 15">
    <name type="scientific">Peptacetobacter hiranonis (strain DSM 13275 / JCM 10541 / KCTC 15199 / TO-931)</name>
    <name type="common">Clostridium hiranonis</name>
    <dbReference type="NCBI Taxonomy" id="500633"/>
    <lineage>
        <taxon>Bacteria</taxon>
        <taxon>Bacillati</taxon>
        <taxon>Bacillota</taxon>
        <taxon>Clostridia</taxon>
        <taxon>Peptostreptococcales</taxon>
        <taxon>Peptostreptococcaceae</taxon>
        <taxon>Peptacetobacter</taxon>
    </lineage>
</organism>
<keyword evidence="5 9" id="KW-0665">Pyrimidine biosynthesis</keyword>
<dbReference type="Proteomes" id="UP000003178">
    <property type="component" value="Unassembled WGS sequence"/>
</dbReference>
<evidence type="ECO:0000256" key="1">
    <source>
        <dbReference type="ARBA" id="ARBA00002356"/>
    </source>
</evidence>
<keyword evidence="6 9" id="KW-0456">Lyase</keyword>
<feature type="active site" description="For OMPdecase activity" evidence="10">
    <location>
        <position position="83"/>
    </location>
</feature>
<feature type="binding site" evidence="9 11">
    <location>
        <position position="51"/>
    </location>
    <ligand>
        <name>substrate</name>
    </ligand>
</feature>
<evidence type="ECO:0000256" key="12">
    <source>
        <dbReference type="RuleBase" id="RU000512"/>
    </source>
</evidence>
<dbReference type="GO" id="GO:0004590">
    <property type="term" value="F:orotidine-5'-phosphate decarboxylase activity"/>
    <property type="evidence" value="ECO:0007669"/>
    <property type="project" value="UniProtKB-UniRule"/>
</dbReference>
<sequence>MYYEALLKLMKRRIIDMVNGKEKLIVAIDTDNFEKAKEMIDKLEDSVDIFKVGLEQYVATRGKTLDYLKEKGKKVFLDLKFHDIPNTMKSAVKAAVRDNVWLMTIHVSDMEGMRQCAEIAKEEAERLNIEKPLIVGVTVLTSLSNEDLQDIGCSMTAEELVIKRAKLAQKAGIDGVVCSAREVDKIVEICGDDFVTVCPGIRPATAEIGDQKRVVTPSDAIRRGAKYIVVGRPITQAENPKEAAESIVREIENA</sequence>
<feature type="binding site" evidence="9 11">
    <location>
        <position position="231"/>
    </location>
    <ligand>
        <name>substrate</name>
    </ligand>
</feature>
<dbReference type="InterPro" id="IPR014732">
    <property type="entry name" value="OMPdecase"/>
</dbReference>
<keyword evidence="15" id="KW-1185">Reference proteome</keyword>
<evidence type="ECO:0000313" key="14">
    <source>
        <dbReference type="EMBL" id="EEA84190.1"/>
    </source>
</evidence>
<evidence type="ECO:0000313" key="15">
    <source>
        <dbReference type="Proteomes" id="UP000003178"/>
    </source>
</evidence>
<dbReference type="HAMAP" id="MF_01200_B">
    <property type="entry name" value="OMPdecase_type1_B"/>
    <property type="match status" value="1"/>
</dbReference>
<dbReference type="NCBIfam" id="NF001273">
    <property type="entry name" value="PRK00230.1"/>
    <property type="match status" value="1"/>
</dbReference>
<comment type="similarity">
    <text evidence="8 9">Belongs to the OMP decarboxylase family. Type 1 subfamily.</text>
</comment>
<keyword evidence="4 9" id="KW-0210">Decarboxylase</keyword>
<protein>
    <recommendedName>
        <fullName evidence="9">Orotidine 5'-phosphate decarboxylase</fullName>
        <ecNumber evidence="9">4.1.1.23</ecNumber>
    </recommendedName>
    <alternativeName>
        <fullName evidence="9">OMP decarboxylase</fullName>
        <shortName evidence="9">OMPDCase</shortName>
        <shortName evidence="9">OMPdecase</shortName>
    </alternativeName>
</protein>
<dbReference type="CDD" id="cd04725">
    <property type="entry name" value="OMP_decarboxylase_like"/>
    <property type="match status" value="1"/>
</dbReference>
<comment type="pathway">
    <text evidence="2 9 12">Pyrimidine metabolism; UMP biosynthesis via de novo pathway; UMP from orotate: step 2/2.</text>
</comment>
<evidence type="ECO:0000259" key="13">
    <source>
        <dbReference type="SMART" id="SM00934"/>
    </source>
</evidence>
<dbReference type="PANTHER" id="PTHR32119">
    <property type="entry name" value="OROTIDINE 5'-PHOSPHATE DECARBOXYLASE"/>
    <property type="match status" value="1"/>
</dbReference>
<reference evidence="14 15" key="2">
    <citation type="submission" date="2008-10" db="EMBL/GenBank/DDBJ databases">
        <title>Draft genome sequence of Clostridium hiranonis (DSM 13275).</title>
        <authorList>
            <person name="Sudarsanam P."/>
            <person name="Ley R."/>
            <person name="Guruge J."/>
            <person name="Turnbaugh P.J."/>
            <person name="Mahowald M."/>
            <person name="Liep D."/>
            <person name="Gordon J."/>
        </authorList>
    </citation>
    <scope>NUCLEOTIDE SEQUENCE [LARGE SCALE GENOMIC DNA]</scope>
    <source>
        <strain evidence="14 15">DSM 13275</strain>
    </source>
</reference>
<dbReference type="AlphaFoldDB" id="B6G246"/>
<dbReference type="PROSITE" id="PS00156">
    <property type="entry name" value="OMPDECASE"/>
    <property type="match status" value="1"/>
</dbReference>
<evidence type="ECO:0000256" key="9">
    <source>
        <dbReference type="HAMAP-Rule" id="MF_01200"/>
    </source>
</evidence>
<dbReference type="InterPro" id="IPR018089">
    <property type="entry name" value="OMPdecase_AS"/>
</dbReference>
<comment type="function">
    <text evidence="1 9">Catalyzes the decarboxylation of orotidine 5'-monophosphate (OMP) to uridine 5'-monophosphate (UMP).</text>
</comment>
<feature type="binding site" evidence="9 11">
    <location>
        <position position="141"/>
    </location>
    <ligand>
        <name>substrate</name>
    </ligand>
</feature>
<feature type="active site" description="For OMPdecase activity" evidence="10">
    <location>
        <position position="80"/>
    </location>
</feature>
<evidence type="ECO:0000256" key="6">
    <source>
        <dbReference type="ARBA" id="ARBA00023239"/>
    </source>
</evidence>
<feature type="active site" description="Proton donor" evidence="9">
    <location>
        <position position="80"/>
    </location>
</feature>
<dbReference type="InterPro" id="IPR011060">
    <property type="entry name" value="RibuloseP-bd_barrel"/>
</dbReference>
<feature type="domain" description="Orotidine 5'-phosphate decarboxylase" evidence="13">
    <location>
        <begin position="23"/>
        <end position="247"/>
    </location>
</feature>
<accession>B6G246</accession>
<dbReference type="GO" id="GO:0044205">
    <property type="term" value="P:'de novo' UMP biosynthetic process"/>
    <property type="evidence" value="ECO:0007669"/>
    <property type="project" value="UniProtKB-UniRule"/>
</dbReference>
<dbReference type="PANTHER" id="PTHR32119:SF2">
    <property type="entry name" value="OROTIDINE 5'-PHOSPHATE DECARBOXYLASE"/>
    <property type="match status" value="1"/>
</dbReference>
<dbReference type="InterPro" id="IPR047596">
    <property type="entry name" value="OMPdecase_bac"/>
</dbReference>
<feature type="binding site" evidence="9 11">
    <location>
        <position position="29"/>
    </location>
    <ligand>
        <name>substrate</name>
    </ligand>
</feature>
<dbReference type="InterPro" id="IPR013785">
    <property type="entry name" value="Aldolase_TIM"/>
</dbReference>
<dbReference type="eggNOG" id="COG0284">
    <property type="taxonomic scope" value="Bacteria"/>
</dbReference>
<comment type="catalytic activity">
    <reaction evidence="7 9 12">
        <text>orotidine 5'-phosphate + H(+) = UMP + CO2</text>
        <dbReference type="Rhea" id="RHEA:11596"/>
        <dbReference type="ChEBI" id="CHEBI:15378"/>
        <dbReference type="ChEBI" id="CHEBI:16526"/>
        <dbReference type="ChEBI" id="CHEBI:57538"/>
        <dbReference type="ChEBI" id="CHEBI:57865"/>
        <dbReference type="EC" id="4.1.1.23"/>
    </reaction>
</comment>
<feature type="binding site" evidence="9 11">
    <location>
        <position position="202"/>
    </location>
    <ligand>
        <name>substrate</name>
    </ligand>
</feature>
<dbReference type="UniPathway" id="UPA00070">
    <property type="reaction ID" value="UER00120"/>
</dbReference>
<dbReference type="EMBL" id="ABWP01000086">
    <property type="protein sequence ID" value="EEA84190.1"/>
    <property type="molecule type" value="Genomic_DNA"/>
</dbReference>
<evidence type="ECO:0000256" key="8">
    <source>
        <dbReference type="ARBA" id="ARBA00061012"/>
    </source>
</evidence>
<name>B6G246_PEPHT</name>
<dbReference type="Pfam" id="PF00215">
    <property type="entry name" value="OMPdecase"/>
    <property type="match status" value="1"/>
</dbReference>
<comment type="caution">
    <text evidence="14">The sequence shown here is derived from an EMBL/GenBank/DDBJ whole genome shotgun (WGS) entry which is preliminary data.</text>
</comment>
<comment type="subunit">
    <text evidence="3 9">Homodimer.</text>
</comment>
<dbReference type="Gene3D" id="3.20.20.70">
    <property type="entry name" value="Aldolase class I"/>
    <property type="match status" value="1"/>
</dbReference>
<reference evidence="14 15" key="1">
    <citation type="submission" date="2008-09" db="EMBL/GenBank/DDBJ databases">
        <authorList>
            <person name="Fulton L."/>
            <person name="Clifton S."/>
            <person name="Fulton B."/>
            <person name="Xu J."/>
            <person name="Minx P."/>
            <person name="Pepin K.H."/>
            <person name="Johnson M."/>
            <person name="Thiruvilangam P."/>
            <person name="Bhonagiri V."/>
            <person name="Nash W.E."/>
            <person name="Mardis E.R."/>
            <person name="Wilson R.K."/>
        </authorList>
    </citation>
    <scope>NUCLEOTIDE SEQUENCE [LARGE SCALE GENOMIC DNA]</scope>
    <source>
        <strain evidence="14 15">DSM 13275</strain>
    </source>
</reference>
<evidence type="ECO:0000256" key="10">
    <source>
        <dbReference type="PIRSR" id="PIRSR614732-1"/>
    </source>
</evidence>
<dbReference type="GO" id="GO:0006207">
    <property type="term" value="P:'de novo' pyrimidine nucleobase biosynthetic process"/>
    <property type="evidence" value="ECO:0007669"/>
    <property type="project" value="InterPro"/>
</dbReference>
<dbReference type="GO" id="GO:0005829">
    <property type="term" value="C:cytosol"/>
    <property type="evidence" value="ECO:0007669"/>
    <property type="project" value="TreeGrafter"/>
</dbReference>
<proteinExistence type="inferred from homology"/>
<dbReference type="SMART" id="SM00934">
    <property type="entry name" value="OMPdecase"/>
    <property type="match status" value="1"/>
</dbReference>
<dbReference type="NCBIfam" id="TIGR01740">
    <property type="entry name" value="pyrF"/>
    <property type="match status" value="1"/>
</dbReference>
<evidence type="ECO:0000256" key="3">
    <source>
        <dbReference type="ARBA" id="ARBA00011738"/>
    </source>
</evidence>
<evidence type="ECO:0000256" key="4">
    <source>
        <dbReference type="ARBA" id="ARBA00022793"/>
    </source>
</evidence>
<feature type="binding site" evidence="9 11">
    <location>
        <position position="232"/>
    </location>
    <ligand>
        <name>substrate</name>
    </ligand>
</feature>
<dbReference type="InterPro" id="IPR001754">
    <property type="entry name" value="OMPdeCOase_dom"/>
</dbReference>
<evidence type="ECO:0000256" key="2">
    <source>
        <dbReference type="ARBA" id="ARBA00004861"/>
    </source>
</evidence>